<dbReference type="InterPro" id="IPR029060">
    <property type="entry name" value="PIN-like_dom_sf"/>
</dbReference>
<organism evidence="7 11">
    <name type="scientific">Candidatus Hakubella thermalkaliphila</name>
    <dbReference type="NCBI Taxonomy" id="2754717"/>
    <lineage>
        <taxon>Bacteria</taxon>
        <taxon>Bacillati</taxon>
        <taxon>Actinomycetota</taxon>
        <taxon>Actinomycetota incertae sedis</taxon>
        <taxon>Candidatus Hakubellales</taxon>
        <taxon>Candidatus Hakubellaceae</taxon>
        <taxon>Candidatus Hakubella</taxon>
    </lineage>
</organism>
<evidence type="ECO:0000313" key="11">
    <source>
        <dbReference type="Proteomes" id="UP000585609"/>
    </source>
</evidence>
<protein>
    <recommendedName>
        <fullName evidence="6">PIN domain-containing protein</fullName>
    </recommendedName>
</protein>
<dbReference type="EMBL" id="BLSD01000007">
    <property type="protein sequence ID" value="GFP38545.1"/>
    <property type="molecule type" value="Genomic_DNA"/>
</dbReference>
<proteinExistence type="predicted"/>
<name>A0A6V8NTR4_9ACTN</name>
<dbReference type="GO" id="GO:0046872">
    <property type="term" value="F:metal ion binding"/>
    <property type="evidence" value="ECO:0007669"/>
    <property type="project" value="UniProtKB-KW"/>
</dbReference>
<dbReference type="InterPro" id="IPR051619">
    <property type="entry name" value="TypeII_TA_RNase_PINc/VapC"/>
</dbReference>
<dbReference type="AlphaFoldDB" id="A0A6V8NTR4"/>
<dbReference type="GO" id="GO:0016787">
    <property type="term" value="F:hydrolase activity"/>
    <property type="evidence" value="ECO:0007669"/>
    <property type="project" value="UniProtKB-KW"/>
</dbReference>
<dbReference type="Proteomes" id="UP000585609">
    <property type="component" value="Unassembled WGS sequence"/>
</dbReference>
<dbReference type="GO" id="GO:0004518">
    <property type="term" value="F:nuclease activity"/>
    <property type="evidence" value="ECO:0007669"/>
    <property type="project" value="UniProtKB-KW"/>
</dbReference>
<feature type="compositionally biased region" description="Basic and acidic residues" evidence="5">
    <location>
        <begin position="142"/>
        <end position="159"/>
    </location>
</feature>
<evidence type="ECO:0000313" key="7">
    <source>
        <dbReference type="EMBL" id="GFP22651.1"/>
    </source>
</evidence>
<gene>
    <name evidence="7" type="ORF">HKBW3S09_00119</name>
    <name evidence="8" type="ORF">HKBW3S34_00469</name>
    <name evidence="9" type="ORF">HKBW3S47_00246</name>
</gene>
<comment type="caution">
    <text evidence="7">The sequence shown here is derived from an EMBL/GenBank/DDBJ whole genome shotgun (WGS) entry which is preliminary data.</text>
</comment>
<sequence>MALKWYFPDEEGAEQALSLLRDHVEEKVELHAPSLIDYEVLNGALVALRKGRLQGEQMIHIVENFQKVAVRREEIGELFPRTLSLSESYGRSAYDASYLALAEARGACLITADCRLYNAVRKELPWVLWIEDYGSSVASQKDCSRETESLEKSKDHLSS</sequence>
<dbReference type="CDD" id="cd09873">
    <property type="entry name" value="PIN_Pae0151-like"/>
    <property type="match status" value="1"/>
</dbReference>
<evidence type="ECO:0000256" key="5">
    <source>
        <dbReference type="SAM" id="MobiDB-lite"/>
    </source>
</evidence>
<dbReference type="InterPro" id="IPR044153">
    <property type="entry name" value="PIN_Pae0151-like"/>
</dbReference>
<evidence type="ECO:0000256" key="4">
    <source>
        <dbReference type="ARBA" id="ARBA00022842"/>
    </source>
</evidence>
<keyword evidence="1" id="KW-0540">Nuclease</keyword>
<accession>A0A6V8NTR4</accession>
<evidence type="ECO:0000313" key="9">
    <source>
        <dbReference type="EMBL" id="GFP38545.1"/>
    </source>
</evidence>
<reference evidence="10 11" key="1">
    <citation type="journal article" date="2020" name="Front. Microbiol.">
        <title>Single-cell genomics of novel Actinobacteria with the Wood-Ljungdahl pathway discovered in a serpentinizing system.</title>
        <authorList>
            <person name="Merino N."/>
            <person name="Kawai M."/>
            <person name="Boyd E.S."/>
            <person name="Colman D.R."/>
            <person name="McGlynn S.E."/>
            <person name="Nealson K.H."/>
            <person name="Kurokawa K."/>
            <person name="Hongoh Y."/>
        </authorList>
    </citation>
    <scope>NUCLEOTIDE SEQUENCE [LARGE SCALE GENOMIC DNA]</scope>
    <source>
        <strain evidence="7 11">S09_30</strain>
        <strain evidence="8 12">S34</strain>
        <strain evidence="9 10">S47</strain>
    </source>
</reference>
<evidence type="ECO:0000256" key="3">
    <source>
        <dbReference type="ARBA" id="ARBA00022801"/>
    </source>
</evidence>
<keyword evidence="4" id="KW-0460">Magnesium</keyword>
<dbReference type="PANTHER" id="PTHR35901:SF1">
    <property type="entry name" value="EXONUCLEASE VAPC9"/>
    <property type="match status" value="1"/>
</dbReference>
<evidence type="ECO:0000313" key="10">
    <source>
        <dbReference type="Proteomes" id="UP000569018"/>
    </source>
</evidence>
<keyword evidence="3" id="KW-0378">Hydrolase</keyword>
<feature type="region of interest" description="Disordered" evidence="5">
    <location>
        <begin position="140"/>
        <end position="159"/>
    </location>
</feature>
<keyword evidence="12" id="KW-1185">Reference proteome</keyword>
<dbReference type="Proteomes" id="UP000588083">
    <property type="component" value="Unassembled WGS sequence"/>
</dbReference>
<evidence type="ECO:0000313" key="12">
    <source>
        <dbReference type="Proteomes" id="UP000588083"/>
    </source>
</evidence>
<feature type="domain" description="PIN" evidence="6">
    <location>
        <begin position="5"/>
        <end position="119"/>
    </location>
</feature>
<evidence type="ECO:0000256" key="1">
    <source>
        <dbReference type="ARBA" id="ARBA00022722"/>
    </source>
</evidence>
<dbReference type="SUPFAM" id="SSF88723">
    <property type="entry name" value="PIN domain-like"/>
    <property type="match status" value="1"/>
</dbReference>
<evidence type="ECO:0000256" key="2">
    <source>
        <dbReference type="ARBA" id="ARBA00022723"/>
    </source>
</evidence>
<keyword evidence="2" id="KW-0479">Metal-binding</keyword>
<dbReference type="Pfam" id="PF01850">
    <property type="entry name" value="PIN"/>
    <property type="match status" value="1"/>
</dbReference>
<dbReference type="EMBL" id="BLRW01000007">
    <property type="protein sequence ID" value="GFP22651.1"/>
    <property type="molecule type" value="Genomic_DNA"/>
</dbReference>
<dbReference type="InterPro" id="IPR002716">
    <property type="entry name" value="PIN_dom"/>
</dbReference>
<evidence type="ECO:0000259" key="6">
    <source>
        <dbReference type="Pfam" id="PF01850"/>
    </source>
</evidence>
<dbReference type="EMBL" id="BLRZ01000014">
    <property type="protein sequence ID" value="GFP29549.1"/>
    <property type="molecule type" value="Genomic_DNA"/>
</dbReference>
<dbReference type="Gene3D" id="3.40.50.1010">
    <property type="entry name" value="5'-nuclease"/>
    <property type="match status" value="1"/>
</dbReference>
<evidence type="ECO:0000313" key="8">
    <source>
        <dbReference type="EMBL" id="GFP29549.1"/>
    </source>
</evidence>
<dbReference type="PANTHER" id="PTHR35901">
    <property type="entry name" value="RIBONUCLEASE VAPC3"/>
    <property type="match status" value="1"/>
</dbReference>
<dbReference type="Proteomes" id="UP000569018">
    <property type="component" value="Unassembled WGS sequence"/>
</dbReference>